<evidence type="ECO:0000313" key="9">
    <source>
        <dbReference type="EMBL" id="KAF2188943.1"/>
    </source>
</evidence>
<name>A0A6A6ECM4_9PEZI</name>
<dbReference type="PANTHER" id="PTHR43829:SF24">
    <property type="entry name" value="MIP AQUAPORIN (EUROFUNG)"/>
    <property type="match status" value="1"/>
</dbReference>
<dbReference type="AlphaFoldDB" id="A0A6A6ECM4"/>
<dbReference type="OrthoDB" id="3222at2759"/>
<dbReference type="Gene3D" id="1.20.1080.10">
    <property type="entry name" value="Glycerol uptake facilitator protein"/>
    <property type="match status" value="1"/>
</dbReference>
<feature type="transmembrane region" description="Helical" evidence="8">
    <location>
        <begin position="46"/>
        <end position="68"/>
    </location>
</feature>
<dbReference type="PRINTS" id="PR00783">
    <property type="entry name" value="MINTRINSICP"/>
</dbReference>
<evidence type="ECO:0000256" key="6">
    <source>
        <dbReference type="ARBA" id="ARBA00023136"/>
    </source>
</evidence>
<dbReference type="PANTHER" id="PTHR43829">
    <property type="entry name" value="AQUAPORIN OR AQUAGLYCEROPORIN RELATED"/>
    <property type="match status" value="1"/>
</dbReference>
<sequence length="233" mass="25473">MEHALLGKWSCNYGWYILGGWCERRPHQSGRDTGAGHIPRFPWRKFPVYVIVQLLGSLTAGGLLYAVYHDAVHHYGPGLTSTTGQSFYTIPQPYLSPTNAFWNEYMATAVLTCFIFALCDDQNSPPGAGMNSLIIGLVVTLLGLTSVTIRGPCRNPMRGLATRLVAVGVGYPTQATFKNWWCMGGVWGACIAGSITDAAVYDLFIFVGWRESGELYMVIKAGGDQQAQSDYGT</sequence>
<organism evidence="9 10">
    <name type="scientific">Zopfia rhizophila CBS 207.26</name>
    <dbReference type="NCBI Taxonomy" id="1314779"/>
    <lineage>
        <taxon>Eukaryota</taxon>
        <taxon>Fungi</taxon>
        <taxon>Dikarya</taxon>
        <taxon>Ascomycota</taxon>
        <taxon>Pezizomycotina</taxon>
        <taxon>Dothideomycetes</taxon>
        <taxon>Dothideomycetes incertae sedis</taxon>
        <taxon>Zopfiaceae</taxon>
        <taxon>Zopfia</taxon>
    </lineage>
</organism>
<dbReference type="GO" id="GO:0015250">
    <property type="term" value="F:water channel activity"/>
    <property type="evidence" value="ECO:0007669"/>
    <property type="project" value="TreeGrafter"/>
</dbReference>
<dbReference type="GO" id="GO:0015254">
    <property type="term" value="F:glycerol channel activity"/>
    <property type="evidence" value="ECO:0007669"/>
    <property type="project" value="TreeGrafter"/>
</dbReference>
<evidence type="ECO:0000256" key="5">
    <source>
        <dbReference type="ARBA" id="ARBA00022989"/>
    </source>
</evidence>
<dbReference type="Proteomes" id="UP000800200">
    <property type="component" value="Unassembled WGS sequence"/>
</dbReference>
<evidence type="ECO:0000256" key="1">
    <source>
        <dbReference type="ARBA" id="ARBA00004141"/>
    </source>
</evidence>
<evidence type="ECO:0000256" key="2">
    <source>
        <dbReference type="ARBA" id="ARBA00006175"/>
    </source>
</evidence>
<dbReference type="Pfam" id="PF00230">
    <property type="entry name" value="MIP"/>
    <property type="match status" value="1"/>
</dbReference>
<proteinExistence type="inferred from homology"/>
<dbReference type="InterPro" id="IPR000425">
    <property type="entry name" value="MIP"/>
</dbReference>
<accession>A0A6A6ECM4</accession>
<evidence type="ECO:0000256" key="8">
    <source>
        <dbReference type="SAM" id="Phobius"/>
    </source>
</evidence>
<evidence type="ECO:0000256" key="7">
    <source>
        <dbReference type="RuleBase" id="RU000477"/>
    </source>
</evidence>
<dbReference type="GO" id="GO:0005886">
    <property type="term" value="C:plasma membrane"/>
    <property type="evidence" value="ECO:0007669"/>
    <property type="project" value="TreeGrafter"/>
</dbReference>
<dbReference type="InterPro" id="IPR050363">
    <property type="entry name" value="MIP/Aquaporin"/>
</dbReference>
<feature type="transmembrane region" description="Helical" evidence="8">
    <location>
        <begin position="131"/>
        <end position="149"/>
    </location>
</feature>
<keyword evidence="4 7" id="KW-0812">Transmembrane</keyword>
<protein>
    <submittedName>
        <fullName evidence="9">Aquaporin-like protein</fullName>
    </submittedName>
</protein>
<keyword evidence="6 8" id="KW-0472">Membrane</keyword>
<evidence type="ECO:0000256" key="4">
    <source>
        <dbReference type="ARBA" id="ARBA00022692"/>
    </source>
</evidence>
<dbReference type="InterPro" id="IPR023271">
    <property type="entry name" value="Aquaporin-like"/>
</dbReference>
<dbReference type="EMBL" id="ML994622">
    <property type="protein sequence ID" value="KAF2188943.1"/>
    <property type="molecule type" value="Genomic_DNA"/>
</dbReference>
<keyword evidence="10" id="KW-1185">Reference proteome</keyword>
<dbReference type="SUPFAM" id="SSF81338">
    <property type="entry name" value="Aquaporin-like"/>
    <property type="match status" value="1"/>
</dbReference>
<keyword evidence="5 8" id="KW-1133">Transmembrane helix</keyword>
<evidence type="ECO:0000256" key="3">
    <source>
        <dbReference type="ARBA" id="ARBA00022448"/>
    </source>
</evidence>
<comment type="subcellular location">
    <subcellularLocation>
        <location evidence="1">Membrane</location>
        <topology evidence="1">Multi-pass membrane protein</topology>
    </subcellularLocation>
</comment>
<evidence type="ECO:0000313" key="10">
    <source>
        <dbReference type="Proteomes" id="UP000800200"/>
    </source>
</evidence>
<keyword evidence="3 7" id="KW-0813">Transport</keyword>
<reference evidence="9" key="1">
    <citation type="journal article" date="2020" name="Stud. Mycol.">
        <title>101 Dothideomycetes genomes: a test case for predicting lifestyles and emergence of pathogens.</title>
        <authorList>
            <person name="Haridas S."/>
            <person name="Albert R."/>
            <person name="Binder M."/>
            <person name="Bloem J."/>
            <person name="Labutti K."/>
            <person name="Salamov A."/>
            <person name="Andreopoulos B."/>
            <person name="Baker S."/>
            <person name="Barry K."/>
            <person name="Bills G."/>
            <person name="Bluhm B."/>
            <person name="Cannon C."/>
            <person name="Castanera R."/>
            <person name="Culley D."/>
            <person name="Daum C."/>
            <person name="Ezra D."/>
            <person name="Gonzalez J."/>
            <person name="Henrissat B."/>
            <person name="Kuo A."/>
            <person name="Liang C."/>
            <person name="Lipzen A."/>
            <person name="Lutzoni F."/>
            <person name="Magnuson J."/>
            <person name="Mondo S."/>
            <person name="Nolan M."/>
            <person name="Ohm R."/>
            <person name="Pangilinan J."/>
            <person name="Park H.-J."/>
            <person name="Ramirez L."/>
            <person name="Alfaro M."/>
            <person name="Sun H."/>
            <person name="Tritt A."/>
            <person name="Yoshinaga Y."/>
            <person name="Zwiers L.-H."/>
            <person name="Turgeon B."/>
            <person name="Goodwin S."/>
            <person name="Spatafora J."/>
            <person name="Crous P."/>
            <person name="Grigoriev I."/>
        </authorList>
    </citation>
    <scope>NUCLEOTIDE SEQUENCE</scope>
    <source>
        <strain evidence="9">CBS 207.26</strain>
    </source>
</reference>
<comment type="similarity">
    <text evidence="2 7">Belongs to the MIP/aquaporin (TC 1.A.8) family.</text>
</comment>
<gene>
    <name evidence="9" type="ORF">K469DRAFT_73347</name>
</gene>